<feature type="compositionally biased region" description="Low complexity" evidence="1">
    <location>
        <begin position="145"/>
        <end position="164"/>
    </location>
</feature>
<accession>A0A815A745</accession>
<feature type="compositionally biased region" description="Basic residues" evidence="1">
    <location>
        <begin position="134"/>
        <end position="144"/>
    </location>
</feature>
<gene>
    <name evidence="2" type="ORF">QVE165_LOCUS28743</name>
</gene>
<reference evidence="2" key="1">
    <citation type="submission" date="2021-02" db="EMBL/GenBank/DDBJ databases">
        <authorList>
            <person name="Nowell W R."/>
        </authorList>
    </citation>
    <scope>NUCLEOTIDE SEQUENCE</scope>
</reference>
<feature type="region of interest" description="Disordered" evidence="1">
    <location>
        <begin position="398"/>
        <end position="429"/>
    </location>
</feature>
<keyword evidence="3" id="KW-1185">Reference proteome</keyword>
<dbReference type="OrthoDB" id="10014516at2759"/>
<dbReference type="AlphaFoldDB" id="A0A815A745"/>
<evidence type="ECO:0000313" key="3">
    <source>
        <dbReference type="Proteomes" id="UP000663832"/>
    </source>
</evidence>
<evidence type="ECO:0000313" key="2">
    <source>
        <dbReference type="EMBL" id="CAF1255341.1"/>
    </source>
</evidence>
<sequence length="541" mass="61536">MTKNSTIPPTGLNHASARKQRIESWASKRQNSINRGIATAASTLLGTAAAQKRSESSFTQANRMLNVHLLQLSEERQKIIEQRTFDQKLFANKQAIKHKDNQVVLDTLSYVRKCCRYVDTNDYKIEYPDPLAHPTRKSKTKRGLSRSSSVSAKSSSSKRSLSASTNNQINTSLTEISPELDDLSSANPKPVENEITDNVATPTMPNETLIDDDSQKRHVQFQIHSDNTILINEMTPLMNKSNSYNENKHMKRNITSAPTVRTSNSSYDTRSTNSAPSCKTELSIIGYSKEKINQSLKSKRFIPQINSTKPSVQEFRLHPEKFLSASNCYLPLLRRHAIENETKEYLTKQQKEKNNNNLTKKQQIHFSPSLSRLSAESDVVFDDAKSFLSEDNEIGKYTSHSQLSHSNEQERKNSKKRLPTKIDMMDNTSDDSLSHTIAMTRLRDREYARLNELVHSNLIEKILEPLSTIKNDENEQINLKQEKTSNNNNKQQLNTSSRARQLADILRSIDSLSCSDMTEKHHTRKDVDVEQNQAKLGILIF</sequence>
<feature type="region of interest" description="Disordered" evidence="1">
    <location>
        <begin position="125"/>
        <end position="210"/>
    </location>
</feature>
<proteinExistence type="predicted"/>
<evidence type="ECO:0000256" key="1">
    <source>
        <dbReference type="SAM" id="MobiDB-lite"/>
    </source>
</evidence>
<comment type="caution">
    <text evidence="2">The sequence shown here is derived from an EMBL/GenBank/DDBJ whole genome shotgun (WGS) entry which is preliminary data.</text>
</comment>
<dbReference type="Proteomes" id="UP000663832">
    <property type="component" value="Unassembled WGS sequence"/>
</dbReference>
<protein>
    <submittedName>
        <fullName evidence="2">Uncharacterized protein</fullName>
    </submittedName>
</protein>
<feature type="compositionally biased region" description="Polar residues" evidence="1">
    <location>
        <begin position="196"/>
        <end position="206"/>
    </location>
</feature>
<dbReference type="EMBL" id="CAJNOM010000226">
    <property type="protein sequence ID" value="CAF1255341.1"/>
    <property type="molecule type" value="Genomic_DNA"/>
</dbReference>
<name>A0A815A745_9BILA</name>
<feature type="compositionally biased region" description="Polar residues" evidence="1">
    <location>
        <begin position="165"/>
        <end position="175"/>
    </location>
</feature>
<organism evidence="2 3">
    <name type="scientific">Adineta steineri</name>
    <dbReference type="NCBI Taxonomy" id="433720"/>
    <lineage>
        <taxon>Eukaryota</taxon>
        <taxon>Metazoa</taxon>
        <taxon>Spiralia</taxon>
        <taxon>Gnathifera</taxon>
        <taxon>Rotifera</taxon>
        <taxon>Eurotatoria</taxon>
        <taxon>Bdelloidea</taxon>
        <taxon>Adinetida</taxon>
        <taxon>Adinetidae</taxon>
        <taxon>Adineta</taxon>
    </lineage>
</organism>